<evidence type="ECO:0000313" key="1">
    <source>
        <dbReference type="EMBL" id="GAG27870.1"/>
    </source>
</evidence>
<gene>
    <name evidence="1" type="ORF">S01H1_48420</name>
</gene>
<organism evidence="1">
    <name type="scientific">marine sediment metagenome</name>
    <dbReference type="NCBI Taxonomy" id="412755"/>
    <lineage>
        <taxon>unclassified sequences</taxon>
        <taxon>metagenomes</taxon>
        <taxon>ecological metagenomes</taxon>
    </lineage>
</organism>
<protein>
    <submittedName>
        <fullName evidence="1">Uncharacterized protein</fullName>
    </submittedName>
</protein>
<accession>X0WB37</accession>
<reference evidence="1" key="1">
    <citation type="journal article" date="2014" name="Front. Microbiol.">
        <title>High frequency of phylogenetically diverse reductive dehalogenase-homologous genes in deep subseafloor sedimentary metagenomes.</title>
        <authorList>
            <person name="Kawai M."/>
            <person name="Futagami T."/>
            <person name="Toyoda A."/>
            <person name="Takaki Y."/>
            <person name="Nishi S."/>
            <person name="Hori S."/>
            <person name="Arai W."/>
            <person name="Tsubouchi T."/>
            <person name="Morono Y."/>
            <person name="Uchiyama I."/>
            <person name="Ito T."/>
            <person name="Fujiyama A."/>
            <person name="Inagaki F."/>
            <person name="Takami H."/>
        </authorList>
    </citation>
    <scope>NUCLEOTIDE SEQUENCE</scope>
    <source>
        <strain evidence="1">Expedition CK06-06</strain>
    </source>
</reference>
<dbReference type="EMBL" id="BARS01031096">
    <property type="protein sequence ID" value="GAG27870.1"/>
    <property type="molecule type" value="Genomic_DNA"/>
</dbReference>
<sequence>MARLGASGLSGASEIKYPMQNLDLLIIKPGAQKKLYQDLSKSLSGLEPPLWAAQLAAFIREKGFSVKMVDAEIEPGN</sequence>
<comment type="caution">
    <text evidence="1">The sequence shown here is derived from an EMBL/GenBank/DDBJ whole genome shotgun (WGS) entry which is preliminary data.</text>
</comment>
<proteinExistence type="predicted"/>
<dbReference type="AlphaFoldDB" id="X0WB37"/>
<feature type="non-terminal residue" evidence="1">
    <location>
        <position position="77"/>
    </location>
</feature>
<name>X0WB37_9ZZZZ</name>